<protein>
    <recommendedName>
        <fullName evidence="3">Teneurin-like YD-shell domain-containing protein</fullName>
    </recommendedName>
</protein>
<dbReference type="NCBIfam" id="TIGR03696">
    <property type="entry name" value="Rhs_assc_core"/>
    <property type="match status" value="1"/>
</dbReference>
<evidence type="ECO:0000256" key="2">
    <source>
        <dbReference type="SAM" id="MobiDB-lite"/>
    </source>
</evidence>
<evidence type="ECO:0000256" key="1">
    <source>
        <dbReference type="ARBA" id="ARBA00022737"/>
    </source>
</evidence>
<proteinExistence type="predicted"/>
<dbReference type="PANTHER" id="PTHR32305">
    <property type="match status" value="1"/>
</dbReference>
<dbReference type="RefSeq" id="WP_071658782.1">
    <property type="nucleotide sequence ID" value="NZ_MLCF01000177.1"/>
</dbReference>
<sequence>MSAKQGKARTYDALGRPITTTDGRGTTVTFTYNAHDRPIKVEGPNQTVTYTWDKDGNLAQRTDPTGTTRYAFDSLSRETVRTLPDGSQTVLTYTAEGNVESYEDPAGTVHYDYDDVNNLLTLTQPGDAEITFDYDANGSLTKKTFPGGTVEKITRDGSTRPTQITATSGQGTLTDLTFNYATDTGSDDTRLHSRQDTVNGWDYSYAYDATGRLTDTVLNQGGTLLRHWTLCYDAVGNITSYDDADTATCPGQYTLTYDDADQITSLNGDTSGFAYDAEGNQTAGAMRPESTFTNAQWNDLSQMTSVTHDGTVYAAAYASTDQSERTCLGDTAFHNGPVGLSGQTAAGVDINFTRCPEGDLHGFRTADKRYYYLTDLIGSIEAVVDEDGNKVNQYLYELFGAVRPETSEQVPQPYRYAGGYQDPTELYHLGARYLEPYIGRFTQPDPSGQELNPYLYAAGDPTNNIDPTGLGFWSSAWSAIDSLSKSSLAGKILYYWQGCLVGMGVAFSSGAFEFAAALGPEAALAVLGLTCWGGAKLSNVNALPEIGG</sequence>
<feature type="domain" description="Teneurin-like YD-shell" evidence="3">
    <location>
        <begin position="10"/>
        <end position="205"/>
    </location>
</feature>
<dbReference type="PANTHER" id="PTHR32305:SF15">
    <property type="entry name" value="PROTEIN RHSA-RELATED"/>
    <property type="match status" value="1"/>
</dbReference>
<evidence type="ECO:0000313" key="4">
    <source>
        <dbReference type="EMBL" id="OIV35263.1"/>
    </source>
</evidence>
<reference evidence="4 5" key="1">
    <citation type="submission" date="2016-10" db="EMBL/GenBank/DDBJ databases">
        <title>Genome sequence of Streptomyces gilvigriseus MUSC 26.</title>
        <authorList>
            <person name="Lee L.-H."/>
            <person name="Ser H.-L."/>
        </authorList>
    </citation>
    <scope>NUCLEOTIDE SEQUENCE [LARGE SCALE GENOMIC DNA]</scope>
    <source>
        <strain evidence="4 5">MUSC 26</strain>
    </source>
</reference>
<dbReference type="InterPro" id="IPR050708">
    <property type="entry name" value="T6SS_VgrG/RHS"/>
</dbReference>
<dbReference type="InterPro" id="IPR006530">
    <property type="entry name" value="YD"/>
</dbReference>
<comment type="caution">
    <text evidence="4">The sequence shown here is derived from an EMBL/GenBank/DDBJ whole genome shotgun (WGS) entry which is preliminary data.</text>
</comment>
<dbReference type="InterPro" id="IPR022385">
    <property type="entry name" value="Rhs_assc_core"/>
</dbReference>
<dbReference type="NCBIfam" id="TIGR01643">
    <property type="entry name" value="YD_repeat_2x"/>
    <property type="match status" value="3"/>
</dbReference>
<dbReference type="EMBL" id="MLCF01000177">
    <property type="protein sequence ID" value="OIV35263.1"/>
    <property type="molecule type" value="Genomic_DNA"/>
</dbReference>
<dbReference type="STRING" id="1428644.BIV57_22520"/>
<accession>A0A1J7B9C5</accession>
<evidence type="ECO:0000259" key="3">
    <source>
        <dbReference type="Pfam" id="PF25023"/>
    </source>
</evidence>
<organism evidence="4 5">
    <name type="scientific">Mangrovactinospora gilvigrisea</name>
    <dbReference type="NCBI Taxonomy" id="1428644"/>
    <lineage>
        <taxon>Bacteria</taxon>
        <taxon>Bacillati</taxon>
        <taxon>Actinomycetota</taxon>
        <taxon>Actinomycetes</taxon>
        <taxon>Kitasatosporales</taxon>
        <taxon>Streptomycetaceae</taxon>
        <taxon>Mangrovactinospora</taxon>
    </lineage>
</organism>
<dbReference type="Proteomes" id="UP000243342">
    <property type="component" value="Unassembled WGS sequence"/>
</dbReference>
<keyword evidence="5" id="KW-1185">Reference proteome</keyword>
<feature type="domain" description="Teneurin-like YD-shell" evidence="3">
    <location>
        <begin position="358"/>
        <end position="446"/>
    </location>
</feature>
<keyword evidence="1" id="KW-0677">Repeat</keyword>
<evidence type="ECO:0000313" key="5">
    <source>
        <dbReference type="Proteomes" id="UP000243342"/>
    </source>
</evidence>
<dbReference type="InterPro" id="IPR056823">
    <property type="entry name" value="TEN-like_YD-shell"/>
</dbReference>
<dbReference type="Gene3D" id="2.180.10.10">
    <property type="entry name" value="RHS repeat-associated core"/>
    <property type="match status" value="1"/>
</dbReference>
<dbReference type="Pfam" id="PF25023">
    <property type="entry name" value="TEN_YD-shell"/>
    <property type="match status" value="2"/>
</dbReference>
<name>A0A1J7B9C5_9ACTN</name>
<feature type="region of interest" description="Disordered" evidence="2">
    <location>
        <begin position="1"/>
        <end position="20"/>
    </location>
</feature>
<dbReference type="AlphaFoldDB" id="A0A1J7B9C5"/>
<dbReference type="OrthoDB" id="291011at2"/>
<gene>
    <name evidence="4" type="ORF">BIV57_22520</name>
</gene>